<organism evidence="1 2">
    <name type="scientific">Pantoea brenneri</name>
    <dbReference type="NCBI Taxonomy" id="472694"/>
    <lineage>
        <taxon>Bacteria</taxon>
        <taxon>Pseudomonadati</taxon>
        <taxon>Pseudomonadota</taxon>
        <taxon>Gammaproteobacteria</taxon>
        <taxon>Enterobacterales</taxon>
        <taxon>Erwiniaceae</taxon>
        <taxon>Pantoea</taxon>
    </lineage>
</organism>
<proteinExistence type="predicted"/>
<protein>
    <submittedName>
        <fullName evidence="1">Uncharacterized protein</fullName>
    </submittedName>
</protein>
<sequence>MLTIILTHKTETRWLELQPAGHQISINLKRAV</sequence>
<dbReference type="AlphaFoldDB" id="A0AAX3JC68"/>
<name>A0AAX3JC68_9GAMM</name>
<gene>
    <name evidence="1" type="ORF">PANT111_560039</name>
</gene>
<comment type="caution">
    <text evidence="1">The sequence shown here is derived from an EMBL/GenBank/DDBJ whole genome shotgun (WGS) entry which is preliminary data.</text>
</comment>
<evidence type="ECO:0000313" key="2">
    <source>
        <dbReference type="Proteomes" id="UP000433737"/>
    </source>
</evidence>
<reference evidence="1 2" key="1">
    <citation type="submission" date="2019-10" db="EMBL/GenBank/DDBJ databases">
        <authorList>
            <person name="Karimi E."/>
        </authorList>
    </citation>
    <scope>NUCLEOTIDE SEQUENCE [LARGE SCALE GENOMIC DNA]</scope>
    <source>
        <strain evidence="1">Pantoea sp. 111</strain>
    </source>
</reference>
<accession>A0AAX3JC68</accession>
<dbReference type="Proteomes" id="UP000433737">
    <property type="component" value="Unassembled WGS sequence"/>
</dbReference>
<evidence type="ECO:0000313" key="1">
    <source>
        <dbReference type="EMBL" id="VXC59302.1"/>
    </source>
</evidence>
<dbReference type="EMBL" id="CABWMH010000052">
    <property type="protein sequence ID" value="VXC59302.1"/>
    <property type="molecule type" value="Genomic_DNA"/>
</dbReference>